<keyword evidence="1" id="KW-0732">Signal</keyword>
<dbReference type="PROSITE" id="PS51257">
    <property type="entry name" value="PROKAR_LIPOPROTEIN"/>
    <property type="match status" value="1"/>
</dbReference>
<reference evidence="2" key="1">
    <citation type="submission" date="2020-10" db="EMBL/GenBank/DDBJ databases">
        <authorList>
            <person name="Gilroy R."/>
        </authorList>
    </citation>
    <scope>NUCLEOTIDE SEQUENCE</scope>
    <source>
        <strain evidence="2">1383</strain>
    </source>
</reference>
<reference evidence="2" key="2">
    <citation type="journal article" date="2021" name="PeerJ">
        <title>Extensive microbial diversity within the chicken gut microbiome revealed by metagenomics and culture.</title>
        <authorList>
            <person name="Gilroy R."/>
            <person name="Ravi A."/>
            <person name="Getino M."/>
            <person name="Pursley I."/>
            <person name="Horton D.L."/>
            <person name="Alikhan N.F."/>
            <person name="Baker D."/>
            <person name="Gharbi K."/>
            <person name="Hall N."/>
            <person name="Watson M."/>
            <person name="Adriaenssens E.M."/>
            <person name="Foster-Nyarko E."/>
            <person name="Jarju S."/>
            <person name="Secka A."/>
            <person name="Antonio M."/>
            <person name="Oren A."/>
            <person name="Chaudhuri R.R."/>
            <person name="La Ragione R."/>
            <person name="Hildebrand F."/>
            <person name="Pallen M.J."/>
        </authorList>
    </citation>
    <scope>NUCLEOTIDE SEQUENCE</scope>
    <source>
        <strain evidence="2">1383</strain>
    </source>
</reference>
<proteinExistence type="predicted"/>
<dbReference type="Pfam" id="PF14125">
    <property type="entry name" value="DUF4292"/>
    <property type="match status" value="1"/>
</dbReference>
<dbReference type="AlphaFoldDB" id="A0A9D1KTX0"/>
<gene>
    <name evidence="2" type="ORF">IAC44_06070</name>
</gene>
<dbReference type="Proteomes" id="UP000824161">
    <property type="component" value="Unassembled WGS sequence"/>
</dbReference>
<evidence type="ECO:0000313" key="3">
    <source>
        <dbReference type="Proteomes" id="UP000824161"/>
    </source>
</evidence>
<evidence type="ECO:0000313" key="2">
    <source>
        <dbReference type="EMBL" id="HIT98388.1"/>
    </source>
</evidence>
<name>A0A9D1KTX0_9FLAO</name>
<feature type="chain" id="PRO_5039674721" evidence="1">
    <location>
        <begin position="28"/>
        <end position="269"/>
    </location>
</feature>
<sequence length="269" mass="30064">MKTTFWKYAAVALAVFLLAGCAARRKAAEGPEKEKVEQAGINREEILSRIRAAGFHQDSTERRITLTVGGKSVSGTLRMVQGRRTWINISVLGITFARAMFTPDSLQYYERVAKTTFQGRWEELHRLSPVLSALNYPVVEDLLCGRAAFPLSARDFVPEQTPGEDFRFSRRDARSGVSFSATVDSRTYRLVSQQIVSPDGKVGLKAEYVYSGEEALPRSALFTLMGISERAVRIDYSPGGGKMQAEFPFKVPRGYHDAREWLRSLGVDI</sequence>
<evidence type="ECO:0000256" key="1">
    <source>
        <dbReference type="SAM" id="SignalP"/>
    </source>
</evidence>
<dbReference type="EMBL" id="DVLY01000149">
    <property type="protein sequence ID" value="HIT98388.1"/>
    <property type="molecule type" value="Genomic_DNA"/>
</dbReference>
<comment type="caution">
    <text evidence="2">The sequence shown here is derived from an EMBL/GenBank/DDBJ whole genome shotgun (WGS) entry which is preliminary data.</text>
</comment>
<organism evidence="2 3">
    <name type="scientific">Candidatus Merdimorpha stercoravium</name>
    <dbReference type="NCBI Taxonomy" id="2840863"/>
    <lineage>
        <taxon>Bacteria</taxon>
        <taxon>Pseudomonadati</taxon>
        <taxon>Bacteroidota</taxon>
        <taxon>Flavobacteriia</taxon>
        <taxon>Flavobacteriales</taxon>
        <taxon>Candidatus Merdimorpha</taxon>
    </lineage>
</organism>
<protein>
    <submittedName>
        <fullName evidence="2">DUF4292 domain-containing protein</fullName>
    </submittedName>
</protein>
<dbReference type="InterPro" id="IPR025634">
    <property type="entry name" value="DUF4292"/>
</dbReference>
<accession>A0A9D1KTX0</accession>
<feature type="signal peptide" evidence="1">
    <location>
        <begin position="1"/>
        <end position="27"/>
    </location>
</feature>